<feature type="compositionally biased region" description="Basic and acidic residues" evidence="1">
    <location>
        <begin position="124"/>
        <end position="134"/>
    </location>
</feature>
<dbReference type="AlphaFoldDB" id="A0A836H820"/>
<feature type="transmembrane region" description="Helical" evidence="2">
    <location>
        <begin position="7"/>
        <end position="30"/>
    </location>
</feature>
<dbReference type="OrthoDB" id="266040at2759"/>
<feature type="region of interest" description="Disordered" evidence="1">
    <location>
        <begin position="349"/>
        <end position="386"/>
    </location>
</feature>
<evidence type="ECO:0000313" key="3">
    <source>
        <dbReference type="EMBL" id="KAG5472075.1"/>
    </source>
</evidence>
<evidence type="ECO:0000256" key="2">
    <source>
        <dbReference type="SAM" id="Phobius"/>
    </source>
</evidence>
<keyword evidence="2" id="KW-1133">Transmembrane helix</keyword>
<dbReference type="GeneID" id="94170005"/>
<dbReference type="RefSeq" id="XP_067690598.1">
    <property type="nucleotide sequence ID" value="XM_067834495.1"/>
</dbReference>
<evidence type="ECO:0000256" key="1">
    <source>
        <dbReference type="SAM" id="MobiDB-lite"/>
    </source>
</evidence>
<dbReference type="EMBL" id="JAFHKP010000031">
    <property type="protein sequence ID" value="KAG5472075.1"/>
    <property type="molecule type" value="Genomic_DNA"/>
</dbReference>
<protein>
    <submittedName>
        <fullName evidence="3">Uncharacterized protein</fullName>
    </submittedName>
</protein>
<proteinExistence type="predicted"/>
<comment type="caution">
    <text evidence="3">The sequence shown here is derived from an EMBL/GenBank/DDBJ whole genome shotgun (WGS) entry which is preliminary data.</text>
</comment>
<dbReference type="KEGG" id="lenr:94170005"/>
<feature type="region of interest" description="Disordered" evidence="1">
    <location>
        <begin position="110"/>
        <end position="221"/>
    </location>
</feature>
<name>A0A836H820_LEIEN</name>
<organism evidence="3 4">
    <name type="scientific">Leishmania enriettii</name>
    <dbReference type="NCBI Taxonomy" id="5663"/>
    <lineage>
        <taxon>Eukaryota</taxon>
        <taxon>Discoba</taxon>
        <taxon>Euglenozoa</taxon>
        <taxon>Kinetoplastea</taxon>
        <taxon>Metakinetoplastina</taxon>
        <taxon>Trypanosomatida</taxon>
        <taxon>Trypanosomatidae</taxon>
        <taxon>Leishmaniinae</taxon>
        <taxon>Leishmania</taxon>
    </lineage>
</organism>
<feature type="compositionally biased region" description="Basic and acidic residues" evidence="1">
    <location>
        <begin position="375"/>
        <end position="386"/>
    </location>
</feature>
<keyword evidence="2" id="KW-0472">Membrane</keyword>
<dbReference type="Proteomes" id="UP000674179">
    <property type="component" value="Chromosome 31"/>
</dbReference>
<reference evidence="3 4" key="1">
    <citation type="submission" date="2021-02" db="EMBL/GenBank/DDBJ databases">
        <title>Leishmania (Mundinia) enrietti genome sequencing and assembly.</title>
        <authorList>
            <person name="Almutairi H."/>
            <person name="Gatherer D."/>
        </authorList>
    </citation>
    <scope>NUCLEOTIDE SEQUENCE [LARGE SCALE GENOMIC DNA]</scope>
    <source>
        <strain evidence="3">CUR178</strain>
    </source>
</reference>
<feature type="compositionally biased region" description="Low complexity" evidence="1">
    <location>
        <begin position="161"/>
        <end position="170"/>
    </location>
</feature>
<evidence type="ECO:0000313" key="4">
    <source>
        <dbReference type="Proteomes" id="UP000674179"/>
    </source>
</evidence>
<sequence length="386" mass="41964">MIDVRLSFIFCAVICSVGFLSLVILFALIVCQSRCFLLGSPWDVDEVPVMPATVLVNRVNDDDPHTLASVIATTHTNHPAVAWRESRQEQLGMREHSGVEALHDSYSSPYAAHAAAAHPPSTSEAEHGAQHDGGDALPEVHSAISHYSRHQNDSPPRSHRSTSTSTTGSERSFRPHHSSNRGQGHGLYDRIEGGSDAGAPSAPRQADSATMLPSPSRSRGRGARYLMARDVRPLGFSSGNPLTSRVLTRNNSNSAARLASEAPRYYAHDERSFASPIPRGAAEDAQGRRRSRLWQWRRRNDMARETCPQNIQGVRAVVDGYCCGMYGNRVRGEDAENVYGRAQYISRGLGTTSGAAAPTKESEADDASFSLFCEAEPRSSSHDPST</sequence>
<feature type="compositionally biased region" description="Low complexity" evidence="1">
    <location>
        <begin position="110"/>
        <end position="123"/>
    </location>
</feature>
<keyword evidence="2" id="KW-0812">Transmembrane</keyword>
<gene>
    <name evidence="3" type="ORF">CUR178_02744</name>
</gene>
<accession>A0A836H820</accession>
<keyword evidence="4" id="KW-1185">Reference proteome</keyword>